<feature type="binding site" evidence="9">
    <location>
        <position position="15"/>
    </location>
    <ligand>
        <name>substrate</name>
    </ligand>
</feature>
<dbReference type="PRINTS" id="PR01020">
    <property type="entry name" value="LPSBIOSNTHSS"/>
</dbReference>
<comment type="subunit">
    <text evidence="9">Homohexamer.</text>
</comment>
<comment type="function">
    <text evidence="9">Reversibly transfers an adenylyl group from ATP to 4'-phosphopantetheine, yielding dephospho-CoA (dPCoA) and pyrophosphate.</text>
</comment>
<protein>
    <recommendedName>
        <fullName evidence="9">Phosphopantetheine adenylyltransferase</fullName>
        <ecNumber evidence="9">2.7.7.3</ecNumber>
    </recommendedName>
    <alternativeName>
        <fullName evidence="9">Dephospho-CoA pyrophosphorylase</fullName>
    </alternativeName>
    <alternativeName>
        <fullName evidence="9">Pantetheine-phosphate adenylyltransferase</fullName>
        <shortName evidence="9">PPAT</shortName>
    </alternativeName>
</protein>
<feature type="binding site" evidence="9">
    <location>
        <begin position="15"/>
        <end position="16"/>
    </location>
    <ligand>
        <name>ATP</name>
        <dbReference type="ChEBI" id="CHEBI:30616"/>
    </ligand>
</feature>
<feature type="binding site" evidence="9">
    <location>
        <position position="94"/>
    </location>
    <ligand>
        <name>substrate</name>
    </ligand>
</feature>
<dbReference type="RefSeq" id="WP_129719495.1">
    <property type="nucleotide sequence ID" value="NZ_LR214951.1"/>
</dbReference>
<evidence type="ECO:0000313" key="12">
    <source>
        <dbReference type="Proteomes" id="UP000289440"/>
    </source>
</evidence>
<dbReference type="InterPro" id="IPR004821">
    <property type="entry name" value="Cyt_trans-like"/>
</dbReference>
<dbReference type="SUPFAM" id="SSF52374">
    <property type="entry name" value="Nucleotidylyl transferase"/>
    <property type="match status" value="1"/>
</dbReference>
<keyword evidence="6 9" id="KW-0460">Magnesium</keyword>
<gene>
    <name evidence="9 11" type="primary">coaD</name>
    <name evidence="11" type="ORF">NCTC10166_00065</name>
</gene>
<comment type="cofactor">
    <cofactor evidence="9">
        <name>Mg(2+)</name>
        <dbReference type="ChEBI" id="CHEBI:18420"/>
    </cofactor>
</comment>
<dbReference type="Proteomes" id="UP000289440">
    <property type="component" value="Chromosome"/>
</dbReference>
<evidence type="ECO:0000256" key="2">
    <source>
        <dbReference type="ARBA" id="ARBA00022679"/>
    </source>
</evidence>
<reference evidence="11 12" key="1">
    <citation type="submission" date="2019-01" db="EMBL/GenBank/DDBJ databases">
        <authorList>
            <consortium name="Pathogen Informatics"/>
        </authorList>
    </citation>
    <scope>NUCLEOTIDE SEQUENCE [LARGE SCALE GENOMIC DNA]</scope>
    <source>
        <strain evidence="11 12">NCTC10166</strain>
    </source>
</reference>
<comment type="caution">
    <text evidence="9">Lacks conserved residue(s) required for the propagation of feature annotation.</text>
</comment>
<feature type="site" description="Transition state stabilizer" evidence="9">
    <location>
        <position position="23"/>
    </location>
</feature>
<dbReference type="GO" id="GO:0004595">
    <property type="term" value="F:pantetheine-phosphate adenylyltransferase activity"/>
    <property type="evidence" value="ECO:0007669"/>
    <property type="project" value="UniProtKB-UniRule"/>
</dbReference>
<dbReference type="NCBIfam" id="TIGR00125">
    <property type="entry name" value="cyt_tran_rel"/>
    <property type="match status" value="1"/>
</dbReference>
<feature type="binding site" evidence="9">
    <location>
        <begin position="130"/>
        <end position="136"/>
    </location>
    <ligand>
        <name>ATP</name>
        <dbReference type="ChEBI" id="CHEBI:30616"/>
    </ligand>
</feature>
<evidence type="ECO:0000256" key="5">
    <source>
        <dbReference type="ARBA" id="ARBA00022840"/>
    </source>
</evidence>
<dbReference type="PANTHER" id="PTHR21342">
    <property type="entry name" value="PHOSPHOPANTETHEINE ADENYLYLTRANSFERASE"/>
    <property type="match status" value="1"/>
</dbReference>
<feature type="domain" description="Cytidyltransferase-like" evidence="10">
    <location>
        <begin position="11"/>
        <end position="138"/>
    </location>
</feature>
<evidence type="ECO:0000256" key="6">
    <source>
        <dbReference type="ARBA" id="ARBA00022842"/>
    </source>
</evidence>
<evidence type="ECO:0000259" key="10">
    <source>
        <dbReference type="Pfam" id="PF01467"/>
    </source>
</evidence>
<keyword evidence="1 9" id="KW-0963">Cytoplasm</keyword>
<comment type="catalytic activity">
    <reaction evidence="8 9">
        <text>(R)-4'-phosphopantetheine + ATP + H(+) = 3'-dephospho-CoA + diphosphate</text>
        <dbReference type="Rhea" id="RHEA:19801"/>
        <dbReference type="ChEBI" id="CHEBI:15378"/>
        <dbReference type="ChEBI" id="CHEBI:30616"/>
        <dbReference type="ChEBI" id="CHEBI:33019"/>
        <dbReference type="ChEBI" id="CHEBI:57328"/>
        <dbReference type="ChEBI" id="CHEBI:61723"/>
        <dbReference type="EC" id="2.7.7.3"/>
    </reaction>
</comment>
<dbReference type="GO" id="GO:0005737">
    <property type="term" value="C:cytoplasm"/>
    <property type="evidence" value="ECO:0007669"/>
    <property type="project" value="UniProtKB-SubCell"/>
</dbReference>
<keyword evidence="3 9" id="KW-0548">Nucleotidyltransferase</keyword>
<feature type="binding site" evidence="9">
    <location>
        <position position="80"/>
    </location>
    <ligand>
        <name>substrate</name>
    </ligand>
</feature>
<comment type="subcellular location">
    <subcellularLocation>
        <location evidence="9">Cytoplasm</location>
    </subcellularLocation>
</comment>
<evidence type="ECO:0000256" key="1">
    <source>
        <dbReference type="ARBA" id="ARBA00022490"/>
    </source>
</evidence>
<proteinExistence type="inferred from homology"/>
<dbReference type="OrthoDB" id="9806661at2"/>
<feature type="binding site" evidence="9">
    <location>
        <position position="47"/>
    </location>
    <ligand>
        <name>substrate</name>
    </ligand>
</feature>
<dbReference type="EMBL" id="LR214951">
    <property type="protein sequence ID" value="VEU59110.1"/>
    <property type="molecule type" value="Genomic_DNA"/>
</dbReference>
<evidence type="ECO:0000313" key="11">
    <source>
        <dbReference type="EMBL" id="VEU59110.1"/>
    </source>
</evidence>
<keyword evidence="4 9" id="KW-0547">Nucleotide-binding</keyword>
<dbReference type="HAMAP" id="MF_00151">
    <property type="entry name" value="PPAT_bact"/>
    <property type="match status" value="1"/>
</dbReference>
<dbReference type="EC" id="2.7.7.3" evidence="9"/>
<feature type="binding site" evidence="9">
    <location>
        <position position="23"/>
    </location>
    <ligand>
        <name>ATP</name>
        <dbReference type="ChEBI" id="CHEBI:30616"/>
    </ligand>
</feature>
<keyword evidence="5 9" id="KW-0067">ATP-binding</keyword>
<dbReference type="InterPro" id="IPR014729">
    <property type="entry name" value="Rossmann-like_a/b/a_fold"/>
</dbReference>
<comment type="similarity">
    <text evidence="9">Belongs to the bacterial CoaD family.</text>
</comment>
<accession>A0A449A4A0</accession>
<organism evidence="11 12">
    <name type="scientific">Mesomycoplasma neurolyticum</name>
    <dbReference type="NCBI Taxonomy" id="2120"/>
    <lineage>
        <taxon>Bacteria</taxon>
        <taxon>Bacillati</taxon>
        <taxon>Mycoplasmatota</taxon>
        <taxon>Mycoplasmoidales</taxon>
        <taxon>Metamycoplasmataceae</taxon>
        <taxon>Mesomycoplasma</taxon>
    </lineage>
</organism>
<keyword evidence="12" id="KW-1185">Reference proteome</keyword>
<dbReference type="Gene3D" id="3.40.50.620">
    <property type="entry name" value="HUPs"/>
    <property type="match status" value="1"/>
</dbReference>
<keyword evidence="7 9" id="KW-0173">Coenzyme A biosynthesis</keyword>
<evidence type="ECO:0000256" key="8">
    <source>
        <dbReference type="ARBA" id="ARBA00029346"/>
    </source>
</evidence>
<name>A0A449A4A0_9BACT</name>
<dbReference type="PANTHER" id="PTHR21342:SF1">
    <property type="entry name" value="PHOSPHOPANTETHEINE ADENYLYLTRANSFERASE"/>
    <property type="match status" value="1"/>
</dbReference>
<evidence type="ECO:0000256" key="7">
    <source>
        <dbReference type="ARBA" id="ARBA00022993"/>
    </source>
</evidence>
<feature type="binding site" evidence="9">
    <location>
        <position position="105"/>
    </location>
    <ligand>
        <name>ATP</name>
        <dbReference type="ChEBI" id="CHEBI:30616"/>
    </ligand>
</feature>
<dbReference type="Pfam" id="PF01467">
    <property type="entry name" value="CTP_transf_like"/>
    <property type="match status" value="1"/>
</dbReference>
<evidence type="ECO:0000256" key="3">
    <source>
        <dbReference type="ARBA" id="ARBA00022695"/>
    </source>
</evidence>
<comment type="pathway">
    <text evidence="9">Cofactor biosynthesis; coenzyme A biosynthesis; CoA from (R)-pantothenate: step 4/5.</text>
</comment>
<dbReference type="AlphaFoldDB" id="A0A449A4A0"/>
<sequence>MQKNYLTKKALYPGSFAPFHEGHLSILKKALSIFDYVYLVITINPDKEIDFSFEKRKKIVEQAIVGLKNVEIIINDNNLTADIAKQLNVNWLIRSARNQIDFDYEIDLALSNKLQNNKLETILLVPDSENINKSSTLERHKAKLNLK</sequence>
<keyword evidence="2 9" id="KW-0808">Transferase</keyword>
<evidence type="ECO:0000256" key="4">
    <source>
        <dbReference type="ARBA" id="ARBA00022741"/>
    </source>
</evidence>
<dbReference type="GO" id="GO:0005524">
    <property type="term" value="F:ATP binding"/>
    <property type="evidence" value="ECO:0007669"/>
    <property type="project" value="UniProtKB-KW"/>
</dbReference>
<dbReference type="GO" id="GO:0015937">
    <property type="term" value="P:coenzyme A biosynthetic process"/>
    <property type="evidence" value="ECO:0007669"/>
    <property type="project" value="UniProtKB-UniRule"/>
</dbReference>
<evidence type="ECO:0000256" key="9">
    <source>
        <dbReference type="HAMAP-Rule" id="MF_00151"/>
    </source>
</evidence>
<dbReference type="UniPathway" id="UPA00241">
    <property type="reaction ID" value="UER00355"/>
</dbReference>
<dbReference type="KEGG" id="mnu:NCTC10166_00065"/>
<dbReference type="NCBIfam" id="TIGR01510">
    <property type="entry name" value="coaD_prev_kdtB"/>
    <property type="match status" value="1"/>
</dbReference>
<dbReference type="InterPro" id="IPR001980">
    <property type="entry name" value="PPAT"/>
</dbReference>